<sequence>MSLAKQNFSTSAEDSINQQIQVEQTASQTYQAMAAWFSRDNVALPGLAAFFRKQAQEESEHAQILINYQNTRGGRVVLNNVPQPEAEWTSAKNAIEASLALEKDVNKSLLNLTALAQDQNDHHLDNFLKTTFLDEQVRSIEELAKMVTQLNRVGGDGLGLHLWDQELLKNNKIAV</sequence>
<keyword evidence="2" id="KW-1185">Reference proteome</keyword>
<dbReference type="EMBL" id="RBNI01002617">
    <property type="protein sequence ID" value="RUP49092.1"/>
    <property type="molecule type" value="Genomic_DNA"/>
</dbReference>
<dbReference type="GO" id="GO:0006879">
    <property type="term" value="P:intracellular iron ion homeostasis"/>
    <property type="evidence" value="ECO:0007669"/>
    <property type="project" value="UniProtKB-KW"/>
</dbReference>
<dbReference type="GO" id="GO:0006826">
    <property type="term" value="P:iron ion transport"/>
    <property type="evidence" value="ECO:0007669"/>
    <property type="project" value="InterPro"/>
</dbReference>
<evidence type="ECO:0000313" key="2">
    <source>
        <dbReference type="Proteomes" id="UP000268093"/>
    </source>
</evidence>
<dbReference type="Gene3D" id="1.20.1260.10">
    <property type="match status" value="1"/>
</dbReference>
<evidence type="ECO:0000313" key="1">
    <source>
        <dbReference type="EMBL" id="RUP49092.1"/>
    </source>
</evidence>
<dbReference type="InterPro" id="IPR009078">
    <property type="entry name" value="Ferritin-like_SF"/>
</dbReference>
<dbReference type="SUPFAM" id="SSF47240">
    <property type="entry name" value="Ferritin-like"/>
    <property type="match status" value="1"/>
</dbReference>
<organism evidence="1 2">
    <name type="scientific">Jimgerdemannia flammicorona</name>
    <dbReference type="NCBI Taxonomy" id="994334"/>
    <lineage>
        <taxon>Eukaryota</taxon>
        <taxon>Fungi</taxon>
        <taxon>Fungi incertae sedis</taxon>
        <taxon>Mucoromycota</taxon>
        <taxon>Mucoromycotina</taxon>
        <taxon>Endogonomycetes</taxon>
        <taxon>Endogonales</taxon>
        <taxon>Endogonaceae</taxon>
        <taxon>Jimgerdemannia</taxon>
    </lineage>
</organism>
<name>A0A433DE08_9FUNG</name>
<dbReference type="GO" id="GO:0008198">
    <property type="term" value="F:ferrous iron binding"/>
    <property type="evidence" value="ECO:0007669"/>
    <property type="project" value="TreeGrafter"/>
</dbReference>
<dbReference type="PANTHER" id="PTHR11431:SF75">
    <property type="entry name" value="FERRITIN"/>
    <property type="match status" value="1"/>
</dbReference>
<dbReference type="GO" id="GO:0005737">
    <property type="term" value="C:cytoplasm"/>
    <property type="evidence" value="ECO:0007669"/>
    <property type="project" value="TreeGrafter"/>
</dbReference>
<dbReference type="GO" id="GO:0008199">
    <property type="term" value="F:ferric iron binding"/>
    <property type="evidence" value="ECO:0007669"/>
    <property type="project" value="InterPro"/>
</dbReference>
<dbReference type="InterPro" id="IPR009040">
    <property type="entry name" value="Ferritin-like_diiron"/>
</dbReference>
<comment type="caution">
    <text evidence="1">The sequence shown here is derived from an EMBL/GenBank/DDBJ whole genome shotgun (WGS) entry which is preliminary data.</text>
</comment>
<reference evidence="1 2" key="1">
    <citation type="journal article" date="2018" name="New Phytol.">
        <title>Phylogenomics of Endogonaceae and evolution of mycorrhizas within Mucoromycota.</title>
        <authorList>
            <person name="Chang Y."/>
            <person name="Desiro A."/>
            <person name="Na H."/>
            <person name="Sandor L."/>
            <person name="Lipzen A."/>
            <person name="Clum A."/>
            <person name="Barry K."/>
            <person name="Grigoriev I.V."/>
            <person name="Martin F.M."/>
            <person name="Stajich J.E."/>
            <person name="Smith M.E."/>
            <person name="Bonito G."/>
            <person name="Spatafora J.W."/>
        </authorList>
    </citation>
    <scope>NUCLEOTIDE SEQUENCE [LARGE SCALE GENOMIC DNA]</scope>
    <source>
        <strain evidence="1 2">GMNB39</strain>
    </source>
</reference>
<dbReference type="Proteomes" id="UP000268093">
    <property type="component" value="Unassembled WGS sequence"/>
</dbReference>
<dbReference type="Pfam" id="PF00210">
    <property type="entry name" value="Ferritin"/>
    <property type="match status" value="1"/>
</dbReference>
<protein>
    <submittedName>
        <fullName evidence="1">Ferritin-like superfamily</fullName>
    </submittedName>
</protein>
<dbReference type="PROSITE" id="PS50905">
    <property type="entry name" value="FERRITIN_LIKE"/>
    <property type="match status" value="1"/>
</dbReference>
<gene>
    <name evidence="1" type="ORF">BC936DRAFT_143297</name>
</gene>
<dbReference type="InterPro" id="IPR008331">
    <property type="entry name" value="Ferritin_DPS_dom"/>
</dbReference>
<dbReference type="InterPro" id="IPR001519">
    <property type="entry name" value="Ferritin"/>
</dbReference>
<dbReference type="PANTHER" id="PTHR11431">
    <property type="entry name" value="FERRITIN"/>
    <property type="match status" value="1"/>
</dbReference>
<dbReference type="CDD" id="cd01056">
    <property type="entry name" value="Euk_Ferritin"/>
    <property type="match status" value="1"/>
</dbReference>
<accession>A0A433DE08</accession>
<dbReference type="OrthoDB" id="186462at2759"/>
<dbReference type="GO" id="GO:0004322">
    <property type="term" value="F:ferroxidase activity"/>
    <property type="evidence" value="ECO:0007669"/>
    <property type="project" value="UniProtKB-EC"/>
</dbReference>
<proteinExistence type="predicted"/>
<dbReference type="InterPro" id="IPR012347">
    <property type="entry name" value="Ferritin-like"/>
</dbReference>